<organism evidence="2 3">
    <name type="scientific">Winogradskyella psychrotolerans RS-3</name>
    <dbReference type="NCBI Taxonomy" id="641526"/>
    <lineage>
        <taxon>Bacteria</taxon>
        <taxon>Pseudomonadati</taxon>
        <taxon>Bacteroidota</taxon>
        <taxon>Flavobacteriia</taxon>
        <taxon>Flavobacteriales</taxon>
        <taxon>Flavobacteriaceae</taxon>
        <taxon>Winogradskyella</taxon>
    </lineage>
</organism>
<dbReference type="InterPro" id="IPR029044">
    <property type="entry name" value="Nucleotide-diphossugar_trans"/>
</dbReference>
<dbReference type="RefSeq" id="WP_020896970.1">
    <property type="nucleotide sequence ID" value="NZ_ATMR01000012.1"/>
</dbReference>
<dbReference type="GO" id="GO:0016758">
    <property type="term" value="F:hexosyltransferase activity"/>
    <property type="evidence" value="ECO:0007669"/>
    <property type="project" value="UniProtKB-ARBA"/>
</dbReference>
<reference evidence="2 3" key="1">
    <citation type="journal article" date="2013" name="Genome Announc.">
        <title>Draft Genome Sequence of Winogradskyella psychrotolerans RS-3T, Isolated from the Marine Transect of Kongsfjorden, Ny-Alesund, Svalbard, Arctic Ocean.</title>
        <authorList>
            <person name="Kumar Pinnaka A."/>
            <person name="Ara S."/>
            <person name="Singh A."/>
            <person name="Shivaji S."/>
        </authorList>
    </citation>
    <scope>NUCLEOTIDE SEQUENCE [LARGE SCALE GENOMIC DNA]</scope>
    <source>
        <strain evidence="2 3">RS-3</strain>
    </source>
</reference>
<evidence type="ECO:0000313" key="3">
    <source>
        <dbReference type="Proteomes" id="UP000014962"/>
    </source>
</evidence>
<dbReference type="Proteomes" id="UP000014962">
    <property type="component" value="Unassembled WGS sequence"/>
</dbReference>
<comment type="caution">
    <text evidence="2">The sequence shown here is derived from an EMBL/GenBank/DDBJ whole genome shotgun (WGS) entry which is preliminary data.</text>
</comment>
<dbReference type="PANTHER" id="PTHR22916:SF3">
    <property type="entry name" value="UDP-GLCNAC:BETAGAL BETA-1,3-N-ACETYLGLUCOSAMINYLTRANSFERASE-LIKE PROTEIN 1"/>
    <property type="match status" value="1"/>
</dbReference>
<dbReference type="PANTHER" id="PTHR22916">
    <property type="entry name" value="GLYCOSYLTRANSFERASE"/>
    <property type="match status" value="1"/>
</dbReference>
<dbReference type="OrthoDB" id="597270at2"/>
<dbReference type="Pfam" id="PF00535">
    <property type="entry name" value="Glycos_transf_2"/>
    <property type="match status" value="1"/>
</dbReference>
<dbReference type="SUPFAM" id="SSF53448">
    <property type="entry name" value="Nucleotide-diphospho-sugar transferases"/>
    <property type="match status" value="1"/>
</dbReference>
<sequence length="170" mass="19546">MPNSPLISIIIPTYNRRSLIGETLDSILAQIYQNWECIVVDDGSTDGTEELVKAYCDKDHRFQYHQRPSTHLPGGNGSRNYGFEISNGEYINWFDSDDIMCDDKLQLQMTSLETTNYNYSVCQTLVFEGNVDNILGLRHEHITSEKPLLDFIKGDMSFFTPSPLFKKRFC</sequence>
<dbReference type="Gene3D" id="3.90.550.10">
    <property type="entry name" value="Spore Coat Polysaccharide Biosynthesis Protein SpsA, Chain A"/>
    <property type="match status" value="1"/>
</dbReference>
<dbReference type="InterPro" id="IPR001173">
    <property type="entry name" value="Glyco_trans_2-like"/>
</dbReference>
<feature type="domain" description="Glycosyltransferase 2-like" evidence="1">
    <location>
        <begin position="8"/>
        <end position="157"/>
    </location>
</feature>
<keyword evidence="3" id="KW-1185">Reference proteome</keyword>
<dbReference type="STRING" id="641526.ADIWIN_0289"/>
<dbReference type="CDD" id="cd00761">
    <property type="entry name" value="Glyco_tranf_GTA_type"/>
    <property type="match status" value="1"/>
</dbReference>
<gene>
    <name evidence="2" type="ORF">ADIWIN_0289</name>
</gene>
<evidence type="ECO:0000259" key="1">
    <source>
        <dbReference type="Pfam" id="PF00535"/>
    </source>
</evidence>
<dbReference type="AlphaFoldDB" id="S7X6N6"/>
<name>S7X6N6_9FLAO</name>
<protein>
    <submittedName>
        <fullName evidence="2">Glycosyl transferase</fullName>
    </submittedName>
</protein>
<dbReference type="EMBL" id="ATMR01000012">
    <property type="protein sequence ID" value="EPR74699.1"/>
    <property type="molecule type" value="Genomic_DNA"/>
</dbReference>
<accession>S7X6N6</accession>
<dbReference type="eggNOG" id="COG1215">
    <property type="taxonomic scope" value="Bacteria"/>
</dbReference>
<proteinExistence type="predicted"/>
<keyword evidence="2" id="KW-0808">Transferase</keyword>
<evidence type="ECO:0000313" key="2">
    <source>
        <dbReference type="EMBL" id="EPR74699.1"/>
    </source>
</evidence>